<evidence type="ECO:0000256" key="1">
    <source>
        <dbReference type="ARBA" id="ARBA00022448"/>
    </source>
</evidence>
<dbReference type="PROSITE" id="PS50893">
    <property type="entry name" value="ABC_TRANSPORTER_2"/>
    <property type="match status" value="2"/>
</dbReference>
<dbReference type="AlphaFoldDB" id="A0A558GWP6"/>
<accession>A0A558GWP6</accession>
<evidence type="ECO:0000256" key="3">
    <source>
        <dbReference type="ARBA" id="ARBA00022741"/>
    </source>
</evidence>
<gene>
    <name evidence="6" type="ORF">FQP90_14845</name>
</gene>
<organism evidence="6 7">
    <name type="scientific">Paenarthrobacter nitroguajacolicus</name>
    <name type="common">Arthrobacter nitroguajacolicus</name>
    <dbReference type="NCBI Taxonomy" id="211146"/>
    <lineage>
        <taxon>Bacteria</taxon>
        <taxon>Bacillati</taxon>
        <taxon>Actinomycetota</taxon>
        <taxon>Actinomycetes</taxon>
        <taxon>Micrococcales</taxon>
        <taxon>Micrococcaceae</taxon>
        <taxon>Paenarthrobacter</taxon>
    </lineage>
</organism>
<feature type="domain" description="ABC transporter" evidence="5">
    <location>
        <begin position="269"/>
        <end position="506"/>
    </location>
</feature>
<proteinExistence type="predicted"/>
<dbReference type="CDD" id="cd03216">
    <property type="entry name" value="ABC_Carb_Monos_I"/>
    <property type="match status" value="1"/>
</dbReference>
<dbReference type="OrthoDB" id="39350at2"/>
<keyword evidence="2" id="KW-0677">Repeat</keyword>
<sequence length="509" mass="54517">MSILSTGPAPLNGGTLTEEPNALKGIGLTKQYGGNTVLHGVDITLKAGTVLGFIGENGAGKSTLSSILAGIKSPDAGEMWLNGTPYAPTGPASALNSGVAIIHQEIKMVPRLSVAENMFLGRWPKKRGRVDTASMAEQAESALAVLGAKIDPRRAVAGLSMAAQQEIEIAKAILRDPSYVIFDEPSASLGQEETEKVLDQIRILRDRGAGVIYISHRLDEISAIADEILCLRDGRRAMAWDTGRVTKDQMIHAMVGREFVYAHQEPEPAQEDVVLEVDGLTRQGVFSDVSFSVRKGEILGMSGLVGAGRTEVVRTLAGADRADAGKVTVEGKAVEIRNVAGAIREGIFMVPEDRKGQGLNLGRSGGENMVLPWENTLTPSGFVTNRTVKRVEREQALELDIRGNLSIPVLFLSGGNQQKVLLAKWLVRKPKVLILDEPTRGVDVGAKAAIYEIVRKLAAEGVAIIVVSSELEEVLGLSHRVLVMAGGRQRGILSRDEALPDRVMELSVP</sequence>
<dbReference type="Gene3D" id="3.40.50.300">
    <property type="entry name" value="P-loop containing nucleotide triphosphate hydrolases"/>
    <property type="match status" value="2"/>
</dbReference>
<dbReference type="PANTHER" id="PTHR43790:SF9">
    <property type="entry name" value="GALACTOFURANOSE TRANSPORTER ATP-BINDING PROTEIN YTFR"/>
    <property type="match status" value="1"/>
</dbReference>
<keyword evidence="3" id="KW-0547">Nucleotide-binding</keyword>
<dbReference type="InterPro" id="IPR050107">
    <property type="entry name" value="ABC_carbohydrate_import_ATPase"/>
</dbReference>
<dbReference type="InterPro" id="IPR003593">
    <property type="entry name" value="AAA+_ATPase"/>
</dbReference>
<dbReference type="CDD" id="cd03215">
    <property type="entry name" value="ABC_Carb_Monos_II"/>
    <property type="match status" value="1"/>
</dbReference>
<dbReference type="GO" id="GO:0005524">
    <property type="term" value="F:ATP binding"/>
    <property type="evidence" value="ECO:0007669"/>
    <property type="project" value="UniProtKB-KW"/>
</dbReference>
<evidence type="ECO:0000313" key="7">
    <source>
        <dbReference type="Proteomes" id="UP000316500"/>
    </source>
</evidence>
<dbReference type="Proteomes" id="UP000316500">
    <property type="component" value="Unassembled WGS sequence"/>
</dbReference>
<feature type="domain" description="ABC transporter" evidence="5">
    <location>
        <begin position="23"/>
        <end position="258"/>
    </location>
</feature>
<reference evidence="6 7" key="1">
    <citation type="submission" date="2019-07" db="EMBL/GenBank/DDBJ databases">
        <title>Diversity of Bacteria from Kongsfjorden, Arctic.</title>
        <authorList>
            <person name="Yu Y."/>
        </authorList>
    </citation>
    <scope>NUCLEOTIDE SEQUENCE [LARGE SCALE GENOMIC DNA]</scope>
    <source>
        <strain evidence="6 7">SM1928</strain>
    </source>
</reference>
<dbReference type="InterPro" id="IPR017871">
    <property type="entry name" value="ABC_transporter-like_CS"/>
</dbReference>
<dbReference type="GO" id="GO:0016887">
    <property type="term" value="F:ATP hydrolysis activity"/>
    <property type="evidence" value="ECO:0007669"/>
    <property type="project" value="InterPro"/>
</dbReference>
<evidence type="ECO:0000313" key="6">
    <source>
        <dbReference type="EMBL" id="TVU61286.1"/>
    </source>
</evidence>
<evidence type="ECO:0000256" key="2">
    <source>
        <dbReference type="ARBA" id="ARBA00022737"/>
    </source>
</evidence>
<keyword evidence="1" id="KW-0813">Transport</keyword>
<keyword evidence="4 6" id="KW-0067">ATP-binding</keyword>
<dbReference type="PROSITE" id="PS00211">
    <property type="entry name" value="ABC_TRANSPORTER_1"/>
    <property type="match status" value="1"/>
</dbReference>
<dbReference type="SUPFAM" id="SSF52540">
    <property type="entry name" value="P-loop containing nucleoside triphosphate hydrolases"/>
    <property type="match status" value="2"/>
</dbReference>
<evidence type="ECO:0000256" key="4">
    <source>
        <dbReference type="ARBA" id="ARBA00022840"/>
    </source>
</evidence>
<dbReference type="RefSeq" id="WP_144651780.1">
    <property type="nucleotide sequence ID" value="NZ_VNFK01000011.1"/>
</dbReference>
<dbReference type="EMBL" id="VNFK01000011">
    <property type="protein sequence ID" value="TVU61286.1"/>
    <property type="molecule type" value="Genomic_DNA"/>
</dbReference>
<protein>
    <submittedName>
        <fullName evidence="6">Sugar ABC transporter ATP-binding protein</fullName>
    </submittedName>
</protein>
<dbReference type="Pfam" id="PF00005">
    <property type="entry name" value="ABC_tran"/>
    <property type="match status" value="2"/>
</dbReference>
<dbReference type="InterPro" id="IPR003439">
    <property type="entry name" value="ABC_transporter-like_ATP-bd"/>
</dbReference>
<dbReference type="SMART" id="SM00382">
    <property type="entry name" value="AAA"/>
    <property type="match status" value="2"/>
</dbReference>
<comment type="caution">
    <text evidence="6">The sequence shown here is derived from an EMBL/GenBank/DDBJ whole genome shotgun (WGS) entry which is preliminary data.</text>
</comment>
<dbReference type="InterPro" id="IPR027417">
    <property type="entry name" value="P-loop_NTPase"/>
</dbReference>
<dbReference type="PANTHER" id="PTHR43790">
    <property type="entry name" value="CARBOHYDRATE TRANSPORT ATP-BINDING PROTEIN MG119-RELATED"/>
    <property type="match status" value="1"/>
</dbReference>
<name>A0A558GWP6_PAENT</name>
<evidence type="ECO:0000259" key="5">
    <source>
        <dbReference type="PROSITE" id="PS50893"/>
    </source>
</evidence>